<keyword evidence="7" id="KW-0456">Lyase</keyword>
<comment type="catalytic activity">
    <reaction evidence="8">
        <text>[RNA] containing guanosine + H2O = an [RNA fragment]-3'-guanosine-3'-phosphate + a 5'-hydroxy-ribonucleotide-3'-[RNA fragment].</text>
        <dbReference type="EC" id="4.6.1.24"/>
    </reaction>
</comment>
<comment type="caution">
    <text evidence="10">The sequence shown here is derived from an EMBL/GenBank/DDBJ whole genome shotgun (WGS) entry which is preliminary data.</text>
</comment>
<name>A0A8H4PQC4_9HYPO</name>
<dbReference type="Proteomes" id="UP000557566">
    <property type="component" value="Unassembled WGS sequence"/>
</dbReference>
<accession>A0A8H4PQC4</accession>
<dbReference type="Gene3D" id="3.10.450.30">
    <property type="entry name" value="Microbial ribonucleases"/>
    <property type="match status" value="1"/>
</dbReference>
<feature type="signal peptide" evidence="9">
    <location>
        <begin position="1"/>
        <end position="20"/>
    </location>
</feature>
<dbReference type="GO" id="GO:0046589">
    <property type="term" value="F:ribonuclease T1 activity"/>
    <property type="evidence" value="ECO:0007669"/>
    <property type="project" value="UniProtKB-EC"/>
</dbReference>
<dbReference type="InterPro" id="IPR016191">
    <property type="entry name" value="Ribonuclease/ribotoxin"/>
</dbReference>
<dbReference type="SUPFAM" id="SSF53933">
    <property type="entry name" value="Microbial ribonucleases"/>
    <property type="match status" value="1"/>
</dbReference>
<organism evidence="10 11">
    <name type="scientific">Ophiocordyceps sinensis</name>
    <dbReference type="NCBI Taxonomy" id="72228"/>
    <lineage>
        <taxon>Eukaryota</taxon>
        <taxon>Fungi</taxon>
        <taxon>Dikarya</taxon>
        <taxon>Ascomycota</taxon>
        <taxon>Pezizomycotina</taxon>
        <taxon>Sordariomycetes</taxon>
        <taxon>Hypocreomycetidae</taxon>
        <taxon>Hypocreales</taxon>
        <taxon>Ophiocordycipitaceae</taxon>
        <taxon>Ophiocordyceps</taxon>
    </lineage>
</organism>
<evidence type="ECO:0000256" key="5">
    <source>
        <dbReference type="ARBA" id="ARBA00022801"/>
    </source>
</evidence>
<dbReference type="InterPro" id="IPR000026">
    <property type="entry name" value="N1-like"/>
</dbReference>
<dbReference type="Pfam" id="PF00545">
    <property type="entry name" value="Ribonuclease"/>
    <property type="match status" value="1"/>
</dbReference>
<dbReference type="PANTHER" id="PTHR42104:SF1">
    <property type="entry name" value="EXTRACELLULAR GUANYL-SPECIFIC RIBONUCLEASE RNTA (AFU_ORTHOLOGUE AFUA_4G03230)"/>
    <property type="match status" value="1"/>
</dbReference>
<evidence type="ECO:0000256" key="2">
    <source>
        <dbReference type="ARBA" id="ARBA00012549"/>
    </source>
</evidence>
<dbReference type="GO" id="GO:0016787">
    <property type="term" value="F:hydrolase activity"/>
    <property type="evidence" value="ECO:0007669"/>
    <property type="project" value="UniProtKB-KW"/>
</dbReference>
<comment type="similarity">
    <text evidence="1">Belongs to the ribonuclease N1/T1 family.</text>
</comment>
<keyword evidence="5" id="KW-0378">Hydrolase</keyword>
<dbReference type="AlphaFoldDB" id="A0A8H4PQC4"/>
<sequence length="130" mass="13716">MQFSLAISLVALVYAGSADAQASAGTRCGNTEYSATDVNRASAAACEHVRNGGQAGSSTYPHEYRNFEGFEFQGLQPPFYEFPILASKRVYGGGRPGPDRVIVTEDCRRAGQLTHTGASGNNFVGCSGTN</sequence>
<proteinExistence type="inferred from homology"/>
<evidence type="ECO:0000256" key="4">
    <source>
        <dbReference type="ARBA" id="ARBA00022759"/>
    </source>
</evidence>
<evidence type="ECO:0000256" key="8">
    <source>
        <dbReference type="ARBA" id="ARBA00034015"/>
    </source>
</evidence>
<evidence type="ECO:0000313" key="10">
    <source>
        <dbReference type="EMBL" id="KAF4508467.1"/>
    </source>
</evidence>
<dbReference type="EMBL" id="JAAVMX010000005">
    <property type="protein sequence ID" value="KAF4508467.1"/>
    <property type="molecule type" value="Genomic_DNA"/>
</dbReference>
<keyword evidence="6" id="KW-1015">Disulfide bond</keyword>
<keyword evidence="4" id="KW-0255">Endonuclease</keyword>
<keyword evidence="9" id="KW-0732">Signal</keyword>
<evidence type="ECO:0000256" key="3">
    <source>
        <dbReference type="ARBA" id="ARBA00022722"/>
    </source>
</evidence>
<protein>
    <recommendedName>
        <fullName evidence="2">ribonuclease T1</fullName>
        <ecNumber evidence="2">4.6.1.24</ecNumber>
    </recommendedName>
</protein>
<dbReference type="GO" id="GO:0003723">
    <property type="term" value="F:RNA binding"/>
    <property type="evidence" value="ECO:0007669"/>
    <property type="project" value="InterPro"/>
</dbReference>
<feature type="chain" id="PRO_5034218540" description="ribonuclease T1" evidence="9">
    <location>
        <begin position="21"/>
        <end position="130"/>
    </location>
</feature>
<dbReference type="PANTHER" id="PTHR42104">
    <property type="entry name" value="EXTRACELLULAR GUANYL-SPECIFIC RIBONUCLEASE RNTA (AFU_ORTHOLOGUE AFUA_4G03230)"/>
    <property type="match status" value="1"/>
</dbReference>
<keyword evidence="11" id="KW-1185">Reference proteome</keyword>
<dbReference type="EC" id="4.6.1.24" evidence="2"/>
<dbReference type="OrthoDB" id="5425539at2759"/>
<reference evidence="10 11" key="1">
    <citation type="journal article" date="2020" name="Genome Biol. Evol.">
        <title>A new high-quality draft genome assembly of the Chinese cordyceps Ophiocordyceps sinensis.</title>
        <authorList>
            <person name="Shu R."/>
            <person name="Zhang J."/>
            <person name="Meng Q."/>
            <person name="Zhang H."/>
            <person name="Zhou G."/>
            <person name="Li M."/>
            <person name="Wu P."/>
            <person name="Zhao Y."/>
            <person name="Chen C."/>
            <person name="Qin Q."/>
        </authorList>
    </citation>
    <scope>NUCLEOTIDE SEQUENCE [LARGE SCALE GENOMIC DNA]</scope>
    <source>
        <strain evidence="10 11">IOZ07</strain>
    </source>
</reference>
<keyword evidence="3" id="KW-0540">Nuclease</keyword>
<dbReference type="CDD" id="cd00606">
    <property type="entry name" value="fungal_RNase"/>
    <property type="match status" value="1"/>
</dbReference>
<evidence type="ECO:0000256" key="9">
    <source>
        <dbReference type="SAM" id="SignalP"/>
    </source>
</evidence>
<evidence type="ECO:0000256" key="6">
    <source>
        <dbReference type="ARBA" id="ARBA00023157"/>
    </source>
</evidence>
<evidence type="ECO:0000256" key="1">
    <source>
        <dbReference type="ARBA" id="ARBA00009006"/>
    </source>
</evidence>
<gene>
    <name evidence="10" type="ORF">G6O67_004843</name>
</gene>
<evidence type="ECO:0000313" key="11">
    <source>
        <dbReference type="Proteomes" id="UP000557566"/>
    </source>
</evidence>
<evidence type="ECO:0000256" key="7">
    <source>
        <dbReference type="ARBA" id="ARBA00023239"/>
    </source>
</evidence>